<dbReference type="Pfam" id="PF01844">
    <property type="entry name" value="HNH"/>
    <property type="match status" value="1"/>
</dbReference>
<dbReference type="InterPro" id="IPR003615">
    <property type="entry name" value="HNH_nuc"/>
</dbReference>
<dbReference type="PANTHER" id="PTHR33877:SF2">
    <property type="entry name" value="OS07G0170200 PROTEIN"/>
    <property type="match status" value="1"/>
</dbReference>
<dbReference type="EMBL" id="JBHSDL010000005">
    <property type="protein sequence ID" value="MFC4373266.1"/>
    <property type="molecule type" value="Genomic_DNA"/>
</dbReference>
<proteinExistence type="predicted"/>
<reference evidence="3" key="1">
    <citation type="journal article" date="2019" name="Int. J. Syst. Evol. Microbiol.">
        <title>The Global Catalogue of Microorganisms (GCM) 10K type strain sequencing project: providing services to taxonomists for standard genome sequencing and annotation.</title>
        <authorList>
            <consortium name="The Broad Institute Genomics Platform"/>
            <consortium name="The Broad Institute Genome Sequencing Center for Infectious Disease"/>
            <person name="Wu L."/>
            <person name="Ma J."/>
        </authorList>
    </citation>
    <scope>NUCLEOTIDE SEQUENCE [LARGE SCALE GENOMIC DNA]</scope>
    <source>
        <strain evidence="3">IBRC-M 10490</strain>
    </source>
</reference>
<dbReference type="CDD" id="cd00085">
    <property type="entry name" value="HNHc"/>
    <property type="match status" value="1"/>
</dbReference>
<dbReference type="RefSeq" id="WP_378555862.1">
    <property type="nucleotide sequence ID" value="NZ_JBHSDL010000005.1"/>
</dbReference>
<dbReference type="InterPro" id="IPR052892">
    <property type="entry name" value="NA-targeting_endonuclease"/>
</dbReference>
<organism evidence="2 3">
    <name type="scientific">Nocardia halotolerans</name>
    <dbReference type="NCBI Taxonomy" id="1755878"/>
    <lineage>
        <taxon>Bacteria</taxon>
        <taxon>Bacillati</taxon>
        <taxon>Actinomycetota</taxon>
        <taxon>Actinomycetes</taxon>
        <taxon>Mycobacteriales</taxon>
        <taxon>Nocardiaceae</taxon>
        <taxon>Nocardia</taxon>
    </lineage>
</organism>
<dbReference type="PANTHER" id="PTHR33877">
    <property type="entry name" value="SLL1193 PROTEIN"/>
    <property type="match status" value="1"/>
</dbReference>
<gene>
    <name evidence="2" type="ORF">ACFO5K_04050</name>
</gene>
<dbReference type="InterPro" id="IPR002711">
    <property type="entry name" value="HNH"/>
</dbReference>
<evidence type="ECO:0000259" key="1">
    <source>
        <dbReference type="SMART" id="SM00507"/>
    </source>
</evidence>
<comment type="caution">
    <text evidence="2">The sequence shown here is derived from an EMBL/GenBank/DDBJ whole genome shotgun (WGS) entry which is preliminary data.</text>
</comment>
<dbReference type="GO" id="GO:0004519">
    <property type="term" value="F:endonuclease activity"/>
    <property type="evidence" value="ECO:0007669"/>
    <property type="project" value="UniProtKB-KW"/>
</dbReference>
<keyword evidence="2" id="KW-0378">Hydrolase</keyword>
<dbReference type="SMART" id="SM00507">
    <property type="entry name" value="HNHc"/>
    <property type="match status" value="1"/>
</dbReference>
<keyword evidence="2" id="KW-0255">Endonuclease</keyword>
<keyword evidence="2" id="KW-0540">Nuclease</keyword>
<dbReference type="Gene3D" id="1.10.30.50">
    <property type="match status" value="1"/>
</dbReference>
<feature type="domain" description="HNH nuclease" evidence="1">
    <location>
        <begin position="17"/>
        <end position="91"/>
    </location>
</feature>
<protein>
    <submittedName>
        <fullName evidence="2">HNH endonuclease</fullName>
    </submittedName>
</protein>
<keyword evidence="3" id="KW-1185">Reference proteome</keyword>
<dbReference type="Proteomes" id="UP001595844">
    <property type="component" value="Unassembled WGS sequence"/>
</dbReference>
<name>A0ABV8VBG8_9NOCA</name>
<accession>A0ABV8VBG8</accession>
<sequence>MAVSRPVRQHRKKVPTAVRLAVYVRDDWTCQYCHRRIDPTTPKQERGAHAPAVHVKGYGLMWLELDHIGPYSGGGEHTVDNLRAACSPCNRSKSDSTTEADWANRTRLALQLLNDNPPSRATAQAAARALTGSPLRLDNRGDLETN</sequence>
<evidence type="ECO:0000313" key="2">
    <source>
        <dbReference type="EMBL" id="MFC4373266.1"/>
    </source>
</evidence>
<evidence type="ECO:0000313" key="3">
    <source>
        <dbReference type="Proteomes" id="UP001595844"/>
    </source>
</evidence>